<name>A0A7S9HDE4_9ALTE</name>
<evidence type="ECO:0000313" key="2">
    <source>
        <dbReference type="EMBL" id="QPG06186.1"/>
    </source>
</evidence>
<dbReference type="Pfam" id="PF11391">
    <property type="entry name" value="DUF2798"/>
    <property type="match status" value="1"/>
</dbReference>
<keyword evidence="1" id="KW-0812">Transmembrane</keyword>
<proteinExistence type="predicted"/>
<feature type="transmembrane region" description="Helical" evidence="1">
    <location>
        <begin position="38"/>
        <end position="56"/>
    </location>
</feature>
<keyword evidence="1" id="KW-1133">Transmembrane helix</keyword>
<protein>
    <submittedName>
        <fullName evidence="2">DUF2798 domain-containing protein</fullName>
    </submittedName>
</protein>
<dbReference type="Proteomes" id="UP000595095">
    <property type="component" value="Chromosome"/>
</dbReference>
<evidence type="ECO:0000313" key="3">
    <source>
        <dbReference type="Proteomes" id="UP000595095"/>
    </source>
</evidence>
<keyword evidence="1" id="KW-0472">Membrane</keyword>
<sequence>MLHRTVFAILMSLALSSIMSAWVTYINLGMTAHFLQRWFEAWILAWPAAGVCAFIFGPSVHRLSAHIVARLVGEQPN</sequence>
<evidence type="ECO:0000256" key="1">
    <source>
        <dbReference type="SAM" id="Phobius"/>
    </source>
</evidence>
<gene>
    <name evidence="2" type="ORF">IT774_02955</name>
</gene>
<accession>A0A7S9HDE4</accession>
<dbReference type="KEGG" id="smaa:IT774_02955"/>
<feature type="transmembrane region" description="Helical" evidence="1">
    <location>
        <begin position="6"/>
        <end position="26"/>
    </location>
</feature>
<dbReference type="InterPro" id="IPR021529">
    <property type="entry name" value="DUF2798"/>
</dbReference>
<organism evidence="2 3">
    <name type="scientific">Salinimonas marina</name>
    <dbReference type="NCBI Taxonomy" id="2785918"/>
    <lineage>
        <taxon>Bacteria</taxon>
        <taxon>Pseudomonadati</taxon>
        <taxon>Pseudomonadota</taxon>
        <taxon>Gammaproteobacteria</taxon>
        <taxon>Alteromonadales</taxon>
        <taxon>Alteromonadaceae</taxon>
        <taxon>Alteromonas/Salinimonas group</taxon>
        <taxon>Salinimonas</taxon>
    </lineage>
</organism>
<dbReference type="AlphaFoldDB" id="A0A7S9HDE4"/>
<dbReference type="EMBL" id="CP064795">
    <property type="protein sequence ID" value="QPG06186.1"/>
    <property type="molecule type" value="Genomic_DNA"/>
</dbReference>
<dbReference type="RefSeq" id="WP_195811263.1">
    <property type="nucleotide sequence ID" value="NZ_CP064795.1"/>
</dbReference>
<keyword evidence="3" id="KW-1185">Reference proteome</keyword>
<reference evidence="2 3" key="1">
    <citation type="submission" date="2020-11" db="EMBL/GenBank/DDBJ databases">
        <title>Complete genome sequence for Salinimonas sp. strain G2-b.</title>
        <authorList>
            <person name="Park S.-J."/>
        </authorList>
    </citation>
    <scope>NUCLEOTIDE SEQUENCE [LARGE SCALE GENOMIC DNA]</scope>
    <source>
        <strain evidence="2 3">G2-b</strain>
    </source>
</reference>